<gene>
    <name evidence="2" type="ORF">PECUL_23A005298</name>
</gene>
<accession>A0AAD1SJ72</accession>
<dbReference type="AlphaFoldDB" id="A0AAD1SJ72"/>
<evidence type="ECO:0000256" key="1">
    <source>
        <dbReference type="SAM" id="MobiDB-lite"/>
    </source>
</evidence>
<evidence type="ECO:0000313" key="2">
    <source>
        <dbReference type="EMBL" id="CAH2300856.1"/>
    </source>
</evidence>
<keyword evidence="3" id="KW-1185">Reference proteome</keyword>
<sequence>MSSYRPKEGREYEKEKRYPPKRENPDTGNIGINHSNPCSKTYQIKEQRRNEDSKHYDDITRPTRIRERIPEDHQTAQAPSSLVFWREPIQERLKWQEKPPSWESPGKRQRPIDYDTEEEEIRNKEKRGKK</sequence>
<evidence type="ECO:0000313" key="3">
    <source>
        <dbReference type="Proteomes" id="UP001295444"/>
    </source>
</evidence>
<feature type="region of interest" description="Disordered" evidence="1">
    <location>
        <begin position="1"/>
        <end position="81"/>
    </location>
</feature>
<reference evidence="2" key="1">
    <citation type="submission" date="2022-03" db="EMBL/GenBank/DDBJ databases">
        <authorList>
            <person name="Alioto T."/>
            <person name="Alioto T."/>
            <person name="Gomez Garrido J."/>
        </authorList>
    </citation>
    <scope>NUCLEOTIDE SEQUENCE</scope>
</reference>
<feature type="region of interest" description="Disordered" evidence="1">
    <location>
        <begin position="95"/>
        <end position="130"/>
    </location>
</feature>
<organism evidence="2 3">
    <name type="scientific">Pelobates cultripes</name>
    <name type="common">Western spadefoot toad</name>
    <dbReference type="NCBI Taxonomy" id="61616"/>
    <lineage>
        <taxon>Eukaryota</taxon>
        <taxon>Metazoa</taxon>
        <taxon>Chordata</taxon>
        <taxon>Craniata</taxon>
        <taxon>Vertebrata</taxon>
        <taxon>Euteleostomi</taxon>
        <taxon>Amphibia</taxon>
        <taxon>Batrachia</taxon>
        <taxon>Anura</taxon>
        <taxon>Pelobatoidea</taxon>
        <taxon>Pelobatidae</taxon>
        <taxon>Pelobates</taxon>
    </lineage>
</organism>
<feature type="compositionally biased region" description="Basic and acidic residues" evidence="1">
    <location>
        <begin position="1"/>
        <end position="25"/>
    </location>
</feature>
<feature type="compositionally biased region" description="Basic and acidic residues" evidence="1">
    <location>
        <begin position="43"/>
        <end position="74"/>
    </location>
</feature>
<dbReference type="Proteomes" id="UP001295444">
    <property type="component" value="Chromosome 06"/>
</dbReference>
<protein>
    <submittedName>
        <fullName evidence="2">Uncharacterized protein</fullName>
    </submittedName>
</protein>
<feature type="compositionally biased region" description="Polar residues" evidence="1">
    <location>
        <begin position="26"/>
        <end position="42"/>
    </location>
</feature>
<proteinExistence type="predicted"/>
<dbReference type="EMBL" id="OW240917">
    <property type="protein sequence ID" value="CAH2300856.1"/>
    <property type="molecule type" value="Genomic_DNA"/>
</dbReference>
<name>A0AAD1SJ72_PELCU</name>